<proteinExistence type="predicted"/>
<comment type="caution">
    <text evidence="1">The sequence shown here is derived from an EMBL/GenBank/DDBJ whole genome shotgun (WGS) entry which is preliminary data.</text>
</comment>
<evidence type="ECO:0000313" key="1">
    <source>
        <dbReference type="EMBL" id="KAI4859759.1"/>
    </source>
</evidence>
<gene>
    <name evidence="1" type="ORF">F4820DRAFT_453590</name>
</gene>
<organism evidence="1 2">
    <name type="scientific">Hypoxylon rubiginosum</name>
    <dbReference type="NCBI Taxonomy" id="110542"/>
    <lineage>
        <taxon>Eukaryota</taxon>
        <taxon>Fungi</taxon>
        <taxon>Dikarya</taxon>
        <taxon>Ascomycota</taxon>
        <taxon>Pezizomycotina</taxon>
        <taxon>Sordariomycetes</taxon>
        <taxon>Xylariomycetidae</taxon>
        <taxon>Xylariales</taxon>
        <taxon>Hypoxylaceae</taxon>
        <taxon>Hypoxylon</taxon>
    </lineage>
</organism>
<name>A0ACB9YK93_9PEZI</name>
<accession>A0ACB9YK93</accession>
<protein>
    <submittedName>
        <fullName evidence="1">Uncharacterized protein</fullName>
    </submittedName>
</protein>
<evidence type="ECO:0000313" key="2">
    <source>
        <dbReference type="Proteomes" id="UP001497700"/>
    </source>
</evidence>
<sequence>MIISGLFTHGPPPLPKSLLYIKGVIILLSIAIFALAVYTISFENESMFYSAGAPAYLVFLAIATWVIYGVPIAIQFLAPHFYYRIVALIASTLSTIFWLVGWAWSTSWTTYVESYGTRSNRGSWTTFTNLMGACAGIGIFTWTLVVFELGYLCFCCMRYPGPGQARNTEFGRVQKHDLNQNLPNNSLQEGYTTQSTYGGQAQRVQP</sequence>
<keyword evidence="2" id="KW-1185">Reference proteome</keyword>
<dbReference type="Proteomes" id="UP001497700">
    <property type="component" value="Unassembled WGS sequence"/>
</dbReference>
<dbReference type="EMBL" id="MU393615">
    <property type="protein sequence ID" value="KAI4859759.1"/>
    <property type="molecule type" value="Genomic_DNA"/>
</dbReference>
<reference evidence="1 2" key="1">
    <citation type="journal article" date="2022" name="New Phytol.">
        <title>Ecological generalism drives hyperdiversity of secondary metabolite gene clusters in xylarialean endophytes.</title>
        <authorList>
            <person name="Franco M.E.E."/>
            <person name="Wisecaver J.H."/>
            <person name="Arnold A.E."/>
            <person name="Ju Y.M."/>
            <person name="Slot J.C."/>
            <person name="Ahrendt S."/>
            <person name="Moore L.P."/>
            <person name="Eastman K.E."/>
            <person name="Scott K."/>
            <person name="Konkel Z."/>
            <person name="Mondo S.J."/>
            <person name="Kuo A."/>
            <person name="Hayes R.D."/>
            <person name="Haridas S."/>
            <person name="Andreopoulos B."/>
            <person name="Riley R."/>
            <person name="LaButti K."/>
            <person name="Pangilinan J."/>
            <person name="Lipzen A."/>
            <person name="Amirebrahimi M."/>
            <person name="Yan J."/>
            <person name="Adam C."/>
            <person name="Keymanesh K."/>
            <person name="Ng V."/>
            <person name="Louie K."/>
            <person name="Northen T."/>
            <person name="Drula E."/>
            <person name="Henrissat B."/>
            <person name="Hsieh H.M."/>
            <person name="Youens-Clark K."/>
            <person name="Lutzoni F."/>
            <person name="Miadlikowska J."/>
            <person name="Eastwood D.C."/>
            <person name="Hamelin R.C."/>
            <person name="Grigoriev I.V."/>
            <person name="U'Ren J.M."/>
        </authorList>
    </citation>
    <scope>NUCLEOTIDE SEQUENCE [LARGE SCALE GENOMIC DNA]</scope>
    <source>
        <strain evidence="1 2">CBS 119005</strain>
    </source>
</reference>